<organism evidence="1">
    <name type="scientific">Virus NIOZ-UU157</name>
    <dbReference type="NCBI Taxonomy" id="2763269"/>
    <lineage>
        <taxon>Viruses</taxon>
    </lineage>
</organism>
<proteinExistence type="predicted"/>
<dbReference type="Pfam" id="PF24228">
    <property type="entry name" value="CrAss_Ring_1"/>
    <property type="match status" value="1"/>
</dbReference>
<dbReference type="EMBL" id="MW030558">
    <property type="protein sequence ID" value="QPI16351.1"/>
    <property type="molecule type" value="Genomic_DNA"/>
</dbReference>
<gene>
    <name evidence="1" type="ORF">NIOZUU157_00241</name>
</gene>
<dbReference type="InterPro" id="IPR057118">
    <property type="entry name" value="R1-like"/>
</dbReference>
<reference evidence="1" key="1">
    <citation type="submission" date="2020-08" db="EMBL/GenBank/DDBJ databases">
        <title>Bridging the membrane lipid divide: bacteria of the FCB group superphylum have the potential to synthesize archaeal ether lipids.</title>
        <authorList>
            <person name="Villanueva L."/>
            <person name="von Meijenfeldt F.A.B."/>
            <person name="Westbye A.B."/>
            <person name="Yadav S."/>
            <person name="Hopmans E.C."/>
            <person name="Dutilh B.E."/>
            <person name="Sinninghe Damste J.S."/>
        </authorList>
    </citation>
    <scope>NUCLEOTIDE SEQUENCE</scope>
    <source>
        <strain evidence="1">NIOZ-UU157</strain>
    </source>
</reference>
<name>A0A7S9SU14_9VIRU</name>
<evidence type="ECO:0000313" key="1">
    <source>
        <dbReference type="EMBL" id="QPI16351.1"/>
    </source>
</evidence>
<accession>A0A7S9SU14</accession>
<protein>
    <submittedName>
        <fullName evidence="1">Uncharacterized protein</fullName>
    </submittedName>
</protein>
<sequence length="306" mass="34630">MSVSQKYRTFNQLLEDVSVDFSTYALEGMIEPQQLIKVATRVNYDLGIRIHRTKEMVIDIEHSKGALPADFAFLNYAFMCGTYTVSNTMPAGTTVDTTFTEYVPDPGGPNQCVTPTDCKDVCVVKTCPTTVSDGKRGTTTTYDEHIVVQFVGAEQYRSFSNYMPLRIGQTNQVQCDCPNVNVQAVDIAEIRDGYLLTNFKTGHVYISYQGAMEDNDGNLLVLDQPYCNEYYEYALKERILENMIFAGEQVSQQLGMIQGKLRAARNNALSFVNTPDFAEMRKVWNLNRTAQYHNYYNMFKSHPTLG</sequence>